<protein>
    <recommendedName>
        <fullName evidence="9">LisH domain-containing protein</fullName>
    </recommendedName>
</protein>
<evidence type="ECO:0000256" key="1">
    <source>
        <dbReference type="ARBA" id="ARBA00004123"/>
    </source>
</evidence>
<feature type="compositionally biased region" description="Low complexity" evidence="6">
    <location>
        <begin position="646"/>
        <end position="655"/>
    </location>
</feature>
<feature type="repeat" description="WD" evidence="5">
    <location>
        <begin position="442"/>
        <end position="485"/>
    </location>
</feature>
<dbReference type="STRING" id="658429.L8FXA0"/>
<reference evidence="8" key="1">
    <citation type="submission" date="2010-09" db="EMBL/GenBank/DDBJ databases">
        <title>The genome sequence of Geomyces destructans 20631-21.</title>
        <authorList>
            <consortium name="The Broad Institute Genome Sequencing Platform"/>
            <person name="Cuomo C.A."/>
            <person name="Blehert D.S."/>
            <person name="Lorch J.M."/>
            <person name="Young S.K."/>
            <person name="Zeng Q."/>
            <person name="Gargeya S."/>
            <person name="Fitzgerald M."/>
            <person name="Haas B."/>
            <person name="Abouelleil A."/>
            <person name="Alvarado L."/>
            <person name="Arachchi H.M."/>
            <person name="Berlin A."/>
            <person name="Brown A."/>
            <person name="Chapman S.B."/>
            <person name="Chen Z."/>
            <person name="Dunbar C."/>
            <person name="Freedman E."/>
            <person name="Gearin G."/>
            <person name="Gellesch M."/>
            <person name="Goldberg J."/>
            <person name="Griggs A."/>
            <person name="Gujja S."/>
            <person name="Heiman D."/>
            <person name="Howarth C."/>
            <person name="Larson L."/>
            <person name="Lui A."/>
            <person name="MacDonald P.J.P."/>
            <person name="Montmayeur A."/>
            <person name="Murphy C."/>
            <person name="Neiman D."/>
            <person name="Pearson M."/>
            <person name="Priest M."/>
            <person name="Roberts A."/>
            <person name="Saif S."/>
            <person name="Shea T."/>
            <person name="Shenoy N."/>
            <person name="Sisk P."/>
            <person name="Stolte C."/>
            <person name="Sykes S."/>
            <person name="Wortman J."/>
            <person name="Nusbaum C."/>
            <person name="Birren B."/>
        </authorList>
    </citation>
    <scope>NUCLEOTIDE SEQUENCE [LARGE SCALE GENOMIC DNA]</scope>
    <source>
        <strain evidence="8">ATCC MYA-4855 / 20631-21</strain>
    </source>
</reference>
<dbReference type="InterPro" id="IPR045183">
    <property type="entry name" value="Ebi-like"/>
</dbReference>
<dbReference type="EMBL" id="GL573374">
    <property type="protein sequence ID" value="ELR05159.1"/>
    <property type="molecule type" value="Genomic_DNA"/>
</dbReference>
<feature type="compositionally biased region" description="Basic residues" evidence="6">
    <location>
        <begin position="799"/>
        <end position="810"/>
    </location>
</feature>
<gene>
    <name evidence="7" type="ORF">GMDG_07200</name>
</gene>
<dbReference type="GO" id="GO:0034967">
    <property type="term" value="C:Set3 complex"/>
    <property type="evidence" value="ECO:0007669"/>
    <property type="project" value="TreeGrafter"/>
</dbReference>
<dbReference type="PROSITE" id="PS50896">
    <property type="entry name" value="LISH"/>
    <property type="match status" value="1"/>
</dbReference>
<feature type="region of interest" description="Disordered" evidence="6">
    <location>
        <begin position="90"/>
        <end position="137"/>
    </location>
</feature>
<dbReference type="InterPro" id="IPR019775">
    <property type="entry name" value="WD40_repeat_CS"/>
</dbReference>
<dbReference type="Proteomes" id="UP000011064">
    <property type="component" value="Unassembled WGS sequence"/>
</dbReference>
<organism evidence="7 8">
    <name type="scientific">Pseudogymnoascus destructans (strain ATCC MYA-4855 / 20631-21)</name>
    <name type="common">Bat white-nose syndrome fungus</name>
    <name type="synonym">Geomyces destructans</name>
    <dbReference type="NCBI Taxonomy" id="658429"/>
    <lineage>
        <taxon>Eukaryota</taxon>
        <taxon>Fungi</taxon>
        <taxon>Dikarya</taxon>
        <taxon>Ascomycota</taxon>
        <taxon>Pezizomycotina</taxon>
        <taxon>Leotiomycetes</taxon>
        <taxon>Thelebolales</taxon>
        <taxon>Thelebolaceae</taxon>
        <taxon>Pseudogymnoascus</taxon>
    </lineage>
</organism>
<dbReference type="InParanoid" id="L8FXA0"/>
<dbReference type="InterPro" id="IPR036322">
    <property type="entry name" value="WD40_repeat_dom_sf"/>
</dbReference>
<dbReference type="PANTHER" id="PTHR22846:SF2">
    <property type="entry name" value="F-BOX-LIKE_WD REPEAT-CONTAINING PROTEIN EBI"/>
    <property type="match status" value="1"/>
</dbReference>
<keyword evidence="3" id="KW-0677">Repeat</keyword>
<dbReference type="PROSITE" id="PS50082">
    <property type="entry name" value="WD_REPEATS_2"/>
    <property type="match status" value="1"/>
</dbReference>
<dbReference type="VEuPathDB" id="FungiDB:GMDG_07200"/>
<dbReference type="InterPro" id="IPR006594">
    <property type="entry name" value="LisH"/>
</dbReference>
<dbReference type="SMART" id="SM00667">
    <property type="entry name" value="LisH"/>
    <property type="match status" value="1"/>
</dbReference>
<sequence length="816" mass="88132">MTKEELNSDRINYLVWRYLQESNYRETAVKLQSEWDVSDPQSLDFAPHVNNHALVAVLQRGLLYHEAERLSAQSRRGAVAGAPATGFFGPVAPLSPPLASSDEIANARKRSTEERSQQARQESPAKRIRLSNGYGNGIDSTTTPMDLDEAAPAAITNGHAYPSPREVEVERVPTPARVTSGPEKGTQIEKVAELSAETTYLTLAQTSTTNHPILLHCEWNPRDPKRLATAGMDTLARLWTVPSRTPSPQIDGHVPPPAFRDLVDEDEHRAAISSISWTSDGEALAVASDCDGTGKINIWSKDGSRIVQFNSLGYPPVICLRWGASDRTLLALTSTDGKGASSWATVFTTPNQESATFDLGPNFQPLDAVWTGPSGFVVCNGESLASFNLSEGDIITRTKTYDIRKEAGPTSLAYDPYCNLLAAANDDGVIDIFDSSATRVGMATHKGAITSMKWQPIPSSSDDQTERLLASSSEDGSINIWNSRSDFKKPVETMTMDAAVLALAFTPDGAFLAATTNSHILIWNMADPSFPRARWVRGQEPGWQSPKMNGAALEEYHHCLCWDSDGKRLAYGVNSMLAVIKFIPGVTDVAIIAYSTTAWVCGVPTTTTATAQAGAGAGAGVRATSIYITTTTPINPINRKVTQAMSSPPSSSHTPTPTPTSIPTPLLSSSATEPHTTTTTSSSTQTPTATQAATSTSISSLKAAQRDRQARNKSPKSGEAVWCGNDGGAGEGNEKEVREEKVSYTDDSYEAVERRRWAATILDCPELLMMHAQARQDTIPSTRLHFTKLLCGYEDSPRKTKKAKARRSGRGLRSEG</sequence>
<dbReference type="GO" id="GO:0003714">
    <property type="term" value="F:transcription corepressor activity"/>
    <property type="evidence" value="ECO:0007669"/>
    <property type="project" value="InterPro"/>
</dbReference>
<evidence type="ECO:0000313" key="8">
    <source>
        <dbReference type="Proteomes" id="UP000011064"/>
    </source>
</evidence>
<keyword evidence="2 5" id="KW-0853">WD repeat</keyword>
<accession>L8FXA0</accession>
<dbReference type="Pfam" id="PF00400">
    <property type="entry name" value="WD40"/>
    <property type="match status" value="2"/>
</dbReference>
<dbReference type="SMART" id="SM00320">
    <property type="entry name" value="WD40"/>
    <property type="match status" value="5"/>
</dbReference>
<feature type="region of interest" description="Disordered" evidence="6">
    <location>
        <begin position="796"/>
        <end position="816"/>
    </location>
</feature>
<proteinExistence type="predicted"/>
<feature type="region of interest" description="Disordered" evidence="6">
    <location>
        <begin position="638"/>
        <end position="745"/>
    </location>
</feature>
<evidence type="ECO:0008006" key="9">
    <source>
        <dbReference type="Google" id="ProtNLM"/>
    </source>
</evidence>
<dbReference type="PROSITE" id="PS00678">
    <property type="entry name" value="WD_REPEATS_1"/>
    <property type="match status" value="1"/>
</dbReference>
<evidence type="ECO:0000256" key="4">
    <source>
        <dbReference type="ARBA" id="ARBA00023242"/>
    </source>
</evidence>
<feature type="compositionally biased region" description="Low complexity" evidence="6">
    <location>
        <begin position="663"/>
        <end position="700"/>
    </location>
</feature>
<dbReference type="GO" id="GO:0006357">
    <property type="term" value="P:regulation of transcription by RNA polymerase II"/>
    <property type="evidence" value="ECO:0007669"/>
    <property type="project" value="TreeGrafter"/>
</dbReference>
<dbReference type="Pfam" id="PF08513">
    <property type="entry name" value="LisH"/>
    <property type="match status" value="1"/>
</dbReference>
<dbReference type="PANTHER" id="PTHR22846">
    <property type="entry name" value="WD40 REPEAT PROTEIN"/>
    <property type="match status" value="1"/>
</dbReference>
<dbReference type="Gene3D" id="1.20.960.30">
    <property type="match status" value="1"/>
</dbReference>
<feature type="compositionally biased region" description="Basic and acidic residues" evidence="6">
    <location>
        <begin position="732"/>
        <end position="744"/>
    </location>
</feature>
<dbReference type="InterPro" id="IPR015943">
    <property type="entry name" value="WD40/YVTN_repeat-like_dom_sf"/>
</dbReference>
<feature type="region of interest" description="Disordered" evidence="6">
    <location>
        <begin position="157"/>
        <end position="185"/>
    </location>
</feature>
<dbReference type="SUPFAM" id="SSF50978">
    <property type="entry name" value="WD40 repeat-like"/>
    <property type="match status" value="1"/>
</dbReference>
<dbReference type="InterPro" id="IPR001680">
    <property type="entry name" value="WD40_rpt"/>
</dbReference>
<dbReference type="FunCoup" id="L8FXA0">
    <property type="interactions" value="565"/>
</dbReference>
<keyword evidence="8" id="KW-1185">Reference proteome</keyword>
<name>L8FXA0_PSED2</name>
<dbReference type="AlphaFoldDB" id="L8FXA0"/>
<comment type="subcellular location">
    <subcellularLocation>
        <location evidence="1">Nucleus</location>
    </subcellularLocation>
</comment>
<keyword evidence="4" id="KW-0539">Nucleus</keyword>
<evidence type="ECO:0000313" key="7">
    <source>
        <dbReference type="EMBL" id="ELR05159.1"/>
    </source>
</evidence>
<evidence type="ECO:0000256" key="6">
    <source>
        <dbReference type="SAM" id="MobiDB-lite"/>
    </source>
</evidence>
<evidence type="ECO:0000256" key="2">
    <source>
        <dbReference type="ARBA" id="ARBA00022574"/>
    </source>
</evidence>
<dbReference type="OrthoDB" id="1367865at2759"/>
<evidence type="ECO:0000256" key="3">
    <source>
        <dbReference type="ARBA" id="ARBA00022737"/>
    </source>
</evidence>
<evidence type="ECO:0000256" key="5">
    <source>
        <dbReference type="PROSITE-ProRule" id="PRU00221"/>
    </source>
</evidence>
<dbReference type="Gene3D" id="2.130.10.10">
    <property type="entry name" value="YVTN repeat-like/Quinoprotein amine dehydrogenase"/>
    <property type="match status" value="1"/>
</dbReference>